<dbReference type="OrthoDB" id="9762778at2"/>
<dbReference type="GO" id="GO:0005524">
    <property type="term" value="F:ATP binding"/>
    <property type="evidence" value="ECO:0007669"/>
    <property type="project" value="UniProtKB-KW"/>
</dbReference>
<evidence type="ECO:0000259" key="11">
    <source>
        <dbReference type="PROSITE" id="PS50929"/>
    </source>
</evidence>
<dbReference type="PANTHER" id="PTHR43394">
    <property type="entry name" value="ATP-DEPENDENT PERMEASE MDL1, MITOCHONDRIAL"/>
    <property type="match status" value="1"/>
</dbReference>
<dbReference type="Gene3D" id="3.40.50.300">
    <property type="entry name" value="P-loop containing nucleotide triphosphate hydrolases"/>
    <property type="match status" value="1"/>
</dbReference>
<dbReference type="Gene3D" id="1.20.1560.10">
    <property type="entry name" value="ABC transporter type 1, transmembrane domain"/>
    <property type="match status" value="1"/>
</dbReference>
<keyword evidence="6 9" id="KW-1133">Transmembrane helix</keyword>
<keyword evidence="5 12" id="KW-0067">ATP-binding</keyword>
<feature type="transmembrane region" description="Helical" evidence="9">
    <location>
        <begin position="211"/>
        <end position="228"/>
    </location>
</feature>
<dbReference type="InterPro" id="IPR003439">
    <property type="entry name" value="ABC_transporter-like_ATP-bd"/>
</dbReference>
<evidence type="ECO:0000313" key="12">
    <source>
        <dbReference type="EMBL" id="TNJ66289.1"/>
    </source>
</evidence>
<evidence type="ECO:0000256" key="3">
    <source>
        <dbReference type="ARBA" id="ARBA00022692"/>
    </source>
</evidence>
<feature type="domain" description="ABC transporter" evidence="10">
    <location>
        <begin position="386"/>
        <end position="619"/>
    </location>
</feature>
<dbReference type="InterPro" id="IPR003593">
    <property type="entry name" value="AAA+_ATPase"/>
</dbReference>
<organism evidence="12 13">
    <name type="scientific">Paenibacillus hemerocallicola</name>
    <dbReference type="NCBI Taxonomy" id="1172614"/>
    <lineage>
        <taxon>Bacteria</taxon>
        <taxon>Bacillati</taxon>
        <taxon>Bacillota</taxon>
        <taxon>Bacilli</taxon>
        <taxon>Bacillales</taxon>
        <taxon>Paenibacillaceae</taxon>
        <taxon>Paenibacillus</taxon>
    </lineage>
</organism>
<dbReference type="GO" id="GO:0016887">
    <property type="term" value="F:ATP hydrolysis activity"/>
    <property type="evidence" value="ECO:0007669"/>
    <property type="project" value="InterPro"/>
</dbReference>
<feature type="transmembrane region" description="Helical" evidence="9">
    <location>
        <begin position="69"/>
        <end position="88"/>
    </location>
</feature>
<dbReference type="SUPFAM" id="SSF90123">
    <property type="entry name" value="ABC transporter transmembrane region"/>
    <property type="match status" value="1"/>
</dbReference>
<feature type="transmembrane region" description="Helical" evidence="9">
    <location>
        <begin position="108"/>
        <end position="130"/>
    </location>
</feature>
<dbReference type="CDD" id="cd07346">
    <property type="entry name" value="ABC_6TM_exporters"/>
    <property type="match status" value="1"/>
</dbReference>
<evidence type="ECO:0000256" key="6">
    <source>
        <dbReference type="ARBA" id="ARBA00022989"/>
    </source>
</evidence>
<dbReference type="Proteomes" id="UP000307943">
    <property type="component" value="Unassembled WGS sequence"/>
</dbReference>
<evidence type="ECO:0000256" key="5">
    <source>
        <dbReference type="ARBA" id="ARBA00022840"/>
    </source>
</evidence>
<dbReference type="FunFam" id="3.40.50.300:FF:000218">
    <property type="entry name" value="Multidrug ABC transporter ATP-binding protein"/>
    <property type="match status" value="1"/>
</dbReference>
<evidence type="ECO:0000256" key="4">
    <source>
        <dbReference type="ARBA" id="ARBA00022741"/>
    </source>
</evidence>
<feature type="region of interest" description="Disordered" evidence="8">
    <location>
        <begin position="1"/>
        <end position="39"/>
    </location>
</feature>
<protein>
    <submittedName>
        <fullName evidence="12">ABC transporter ATP-binding protein</fullName>
    </submittedName>
</protein>
<keyword evidence="3 9" id="KW-0812">Transmembrane</keyword>
<feature type="compositionally biased region" description="Basic and acidic residues" evidence="8">
    <location>
        <begin position="7"/>
        <end position="20"/>
    </location>
</feature>
<dbReference type="AlphaFoldDB" id="A0A5C4TCT7"/>
<keyword evidence="7 9" id="KW-0472">Membrane</keyword>
<dbReference type="GO" id="GO:0015421">
    <property type="term" value="F:ABC-type oligopeptide transporter activity"/>
    <property type="evidence" value="ECO:0007669"/>
    <property type="project" value="TreeGrafter"/>
</dbReference>
<dbReference type="Pfam" id="PF00005">
    <property type="entry name" value="ABC_tran"/>
    <property type="match status" value="1"/>
</dbReference>
<dbReference type="InterPro" id="IPR027417">
    <property type="entry name" value="P-loop_NTPase"/>
</dbReference>
<dbReference type="PROSITE" id="PS50893">
    <property type="entry name" value="ABC_TRANSPORTER_2"/>
    <property type="match status" value="1"/>
</dbReference>
<dbReference type="GO" id="GO:0005886">
    <property type="term" value="C:plasma membrane"/>
    <property type="evidence" value="ECO:0007669"/>
    <property type="project" value="UniProtKB-SubCell"/>
</dbReference>
<feature type="transmembrane region" description="Helical" evidence="9">
    <location>
        <begin position="294"/>
        <end position="314"/>
    </location>
</feature>
<comment type="subcellular location">
    <subcellularLocation>
        <location evidence="1">Cell membrane</location>
        <topology evidence="1">Multi-pass membrane protein</topology>
    </subcellularLocation>
</comment>
<feature type="domain" description="ABC transmembrane type-1" evidence="11">
    <location>
        <begin position="70"/>
        <end position="349"/>
    </location>
</feature>
<name>A0A5C4TCT7_9BACL</name>
<dbReference type="SMART" id="SM00382">
    <property type="entry name" value="AAA"/>
    <property type="match status" value="1"/>
</dbReference>
<dbReference type="PROSITE" id="PS00211">
    <property type="entry name" value="ABC_TRANSPORTER_1"/>
    <property type="match status" value="1"/>
</dbReference>
<keyword evidence="4" id="KW-0547">Nucleotide-binding</keyword>
<feature type="transmembrane region" description="Helical" evidence="9">
    <location>
        <begin position="188"/>
        <end position="205"/>
    </location>
</feature>
<evidence type="ECO:0000256" key="2">
    <source>
        <dbReference type="ARBA" id="ARBA00005417"/>
    </source>
</evidence>
<evidence type="ECO:0000313" key="13">
    <source>
        <dbReference type="Proteomes" id="UP000307943"/>
    </source>
</evidence>
<dbReference type="InterPro" id="IPR011527">
    <property type="entry name" value="ABC1_TM_dom"/>
</dbReference>
<evidence type="ECO:0000256" key="8">
    <source>
        <dbReference type="SAM" id="MobiDB-lite"/>
    </source>
</evidence>
<dbReference type="InterPro" id="IPR017871">
    <property type="entry name" value="ABC_transporter-like_CS"/>
</dbReference>
<dbReference type="InterPro" id="IPR036640">
    <property type="entry name" value="ABC1_TM_sf"/>
</dbReference>
<dbReference type="EMBL" id="VDCQ01000012">
    <property type="protein sequence ID" value="TNJ66289.1"/>
    <property type="molecule type" value="Genomic_DNA"/>
</dbReference>
<evidence type="ECO:0000259" key="10">
    <source>
        <dbReference type="PROSITE" id="PS50893"/>
    </source>
</evidence>
<sequence length="624" mass="71657">MIRLAKMRAEEERDPEDARRGQGRNRGRRRDPDDDWEREYERDPAKNGAYYFRIYMWLLTYLKPYKWQMVLFIVCGLFISLSQMSIFRVLQHIIDDVVMAGNADKFKVIVGVLVLILLCMFTAMAANNLLSRLIREKASRDLQFDCIKQLRRLSFSYYESHAVGETLSLLNSDVQAVQGIYQRHFPNLINNALLLFVAFAFVLHMNAELTLVTLPCFLLYYMAGPYLTKKTSFWGKIARDRRTDWNRKIYESITGLTEMRAHRSESWDLERFERKHESYNESQRKQFIYRGLRALARQLSSFAGMLVMFVYGAYLNRNGALTVGEFVAFTMYYQMLNRQSSQLVSIFMDQSLLLHQGEKLKEFMGLKPAVTEAAQPTILPRVNGSLSFRNVRFGYGGPDILYGFTLDIQAGERIALVGTSGNGKSTILKLVDRFYDPTDGEIRLDGVPMKQLALDQLRDSIGIVFQEIYLFGTTIRENIRFGYPDATDKQVEDAAMAANAHEFIMALPDGYETNVGERGVKLSGGQRQRISIARLFIKNPRIVLLDEATSALDNVSEREVLKALERLMKGRTTITVAHRLSTVRDYDRIIVVKDGKVAEAGNYRELIERRGWLYELEGDLVVGG</sequence>
<proteinExistence type="inferred from homology"/>
<evidence type="ECO:0000256" key="1">
    <source>
        <dbReference type="ARBA" id="ARBA00004651"/>
    </source>
</evidence>
<keyword evidence="13" id="KW-1185">Reference proteome</keyword>
<comment type="caution">
    <text evidence="12">The sequence shown here is derived from an EMBL/GenBank/DDBJ whole genome shotgun (WGS) entry which is preliminary data.</text>
</comment>
<comment type="similarity">
    <text evidence="2">Belongs to the ABC transporter superfamily.</text>
</comment>
<evidence type="ECO:0000256" key="7">
    <source>
        <dbReference type="ARBA" id="ARBA00023136"/>
    </source>
</evidence>
<reference evidence="12 13" key="1">
    <citation type="submission" date="2019-05" db="EMBL/GenBank/DDBJ databases">
        <title>We sequenced the genome of Paenibacillus hemerocallicola KCTC 33185 for further insight into its adaptation and study the phylogeny of Paenibacillus.</title>
        <authorList>
            <person name="Narsing Rao M.P."/>
        </authorList>
    </citation>
    <scope>NUCLEOTIDE SEQUENCE [LARGE SCALE GENOMIC DNA]</scope>
    <source>
        <strain evidence="12 13">KCTC 33185</strain>
    </source>
</reference>
<dbReference type="SUPFAM" id="SSF52540">
    <property type="entry name" value="P-loop containing nucleoside triphosphate hydrolases"/>
    <property type="match status" value="1"/>
</dbReference>
<gene>
    <name evidence="12" type="ORF">FE784_11485</name>
</gene>
<dbReference type="PROSITE" id="PS50929">
    <property type="entry name" value="ABC_TM1F"/>
    <property type="match status" value="1"/>
</dbReference>
<evidence type="ECO:0000256" key="9">
    <source>
        <dbReference type="SAM" id="Phobius"/>
    </source>
</evidence>
<dbReference type="Pfam" id="PF00664">
    <property type="entry name" value="ABC_membrane"/>
    <property type="match status" value="1"/>
</dbReference>
<dbReference type="PANTHER" id="PTHR43394:SF1">
    <property type="entry name" value="ATP-BINDING CASSETTE SUB-FAMILY B MEMBER 10, MITOCHONDRIAL"/>
    <property type="match status" value="1"/>
</dbReference>
<dbReference type="InterPro" id="IPR039421">
    <property type="entry name" value="Type_1_exporter"/>
</dbReference>
<accession>A0A5C4TCT7</accession>